<reference evidence="1" key="2">
    <citation type="journal article" date="2023" name="BMC Genomics">
        <title>Pest status, molecular evolution, and epigenetic factors derived from the genome assembly of Frankliniella fusca, a thysanopteran phytovirus vector.</title>
        <authorList>
            <person name="Catto M.A."/>
            <person name="Labadie P.E."/>
            <person name="Jacobson A.L."/>
            <person name="Kennedy G.G."/>
            <person name="Srinivasan R."/>
            <person name="Hunt B.G."/>
        </authorList>
    </citation>
    <scope>NUCLEOTIDE SEQUENCE</scope>
    <source>
        <strain evidence="1">PL_HMW_Pooled</strain>
    </source>
</reference>
<dbReference type="EMBL" id="JAHWGI010000367">
    <property type="protein sequence ID" value="KAK3914274.1"/>
    <property type="molecule type" value="Genomic_DNA"/>
</dbReference>
<dbReference type="AlphaFoldDB" id="A0AAE1H492"/>
<evidence type="ECO:0000313" key="1">
    <source>
        <dbReference type="EMBL" id="KAK3914274.1"/>
    </source>
</evidence>
<accession>A0AAE1H492</accession>
<evidence type="ECO:0000313" key="2">
    <source>
        <dbReference type="Proteomes" id="UP001219518"/>
    </source>
</evidence>
<feature type="non-terminal residue" evidence="1">
    <location>
        <position position="1"/>
    </location>
</feature>
<organism evidence="1 2">
    <name type="scientific">Frankliniella fusca</name>
    <dbReference type="NCBI Taxonomy" id="407009"/>
    <lineage>
        <taxon>Eukaryota</taxon>
        <taxon>Metazoa</taxon>
        <taxon>Ecdysozoa</taxon>
        <taxon>Arthropoda</taxon>
        <taxon>Hexapoda</taxon>
        <taxon>Insecta</taxon>
        <taxon>Pterygota</taxon>
        <taxon>Neoptera</taxon>
        <taxon>Paraneoptera</taxon>
        <taxon>Thysanoptera</taxon>
        <taxon>Terebrantia</taxon>
        <taxon>Thripoidea</taxon>
        <taxon>Thripidae</taxon>
        <taxon>Frankliniella</taxon>
    </lineage>
</organism>
<keyword evidence="1" id="KW-0436">Ligase</keyword>
<keyword evidence="2" id="KW-1185">Reference proteome</keyword>
<sequence>CGEGSVRAHILRRLTAARSVLDNNLRRLHVWKIHEKLAEFKRTASDFYTQHLFSNIQLKIIGIQPTSFEVSNQLFEAKYQQNVQLRSAKVISVNT</sequence>
<protein>
    <submittedName>
        <fullName evidence="1">Threonine--tRNA ligase</fullName>
    </submittedName>
</protein>
<comment type="caution">
    <text evidence="1">The sequence shown here is derived from an EMBL/GenBank/DDBJ whole genome shotgun (WGS) entry which is preliminary data.</text>
</comment>
<dbReference type="GO" id="GO:0016874">
    <property type="term" value="F:ligase activity"/>
    <property type="evidence" value="ECO:0007669"/>
    <property type="project" value="UniProtKB-KW"/>
</dbReference>
<gene>
    <name evidence="1" type="ORF">KUF71_023687</name>
</gene>
<dbReference type="Proteomes" id="UP001219518">
    <property type="component" value="Unassembled WGS sequence"/>
</dbReference>
<reference evidence="1" key="1">
    <citation type="submission" date="2021-07" db="EMBL/GenBank/DDBJ databases">
        <authorList>
            <person name="Catto M.A."/>
            <person name="Jacobson A."/>
            <person name="Kennedy G."/>
            <person name="Labadie P."/>
            <person name="Hunt B.G."/>
            <person name="Srinivasan R."/>
        </authorList>
    </citation>
    <scope>NUCLEOTIDE SEQUENCE</scope>
    <source>
        <strain evidence="1">PL_HMW_Pooled</strain>
        <tissue evidence="1">Head</tissue>
    </source>
</reference>
<name>A0AAE1H492_9NEOP</name>
<proteinExistence type="predicted"/>